<dbReference type="SMART" id="SM00360">
    <property type="entry name" value="RRM"/>
    <property type="match status" value="2"/>
</dbReference>
<reference evidence="6" key="1">
    <citation type="submission" date="2016-10" db="EMBL/GenBank/DDBJ databases">
        <authorList>
            <person name="Benchimol M."/>
            <person name="Almeida L.G."/>
            <person name="Vasconcelos A.T."/>
            <person name="Perreira-Neves A."/>
            <person name="Rosa I.A."/>
            <person name="Tasca T."/>
            <person name="Bogo M.R."/>
            <person name="de Souza W."/>
        </authorList>
    </citation>
    <scope>NUCLEOTIDE SEQUENCE [LARGE SCALE GENOMIC DNA]</scope>
    <source>
        <strain evidence="6">K</strain>
    </source>
</reference>
<dbReference type="InterPro" id="IPR012677">
    <property type="entry name" value="Nucleotide-bd_a/b_plait_sf"/>
</dbReference>
<evidence type="ECO:0000313" key="7">
    <source>
        <dbReference type="Proteomes" id="UP000179807"/>
    </source>
</evidence>
<evidence type="ECO:0000313" key="6">
    <source>
        <dbReference type="EMBL" id="OHT01101.1"/>
    </source>
</evidence>
<feature type="domain" description="RRM" evidence="5">
    <location>
        <begin position="79"/>
        <end position="161"/>
    </location>
</feature>
<evidence type="ECO:0000256" key="1">
    <source>
        <dbReference type="ARBA" id="ARBA00022664"/>
    </source>
</evidence>
<proteinExistence type="predicted"/>
<dbReference type="AlphaFoldDB" id="A0A1J4JV16"/>
<protein>
    <recommendedName>
        <fullName evidence="5">RRM domain-containing protein</fullName>
    </recommendedName>
</protein>
<dbReference type="Gene3D" id="3.30.70.330">
    <property type="match status" value="3"/>
</dbReference>
<sequence>MSRYVRNHSPLRGGWDVGPDEYKALGFTIGLPPNIYIPQTPPIVELSQRYESIDANFIDVDSKFNVKERQFMLQTSSNARCYVRELPPNMDAEALKEALNIKLFQKKLTSSKHAISQVVINPNNEFAFVDFEKVKDAEKFIELKDSFDLEGHTLRIRRAHADETNESMSGDLPQEMNNSLIINQIPDDINEQILSTIISEHAQVEKVTIPSINEKRLGYAIVDLQDTSLVNIVMLKLRLINGFDCRRCFPRADQPPRVSLTKDKLDEMKFYNQKEENKYAVFIENSENLAISDILNLDIDITKIQTGIIPNKTCRRLRIFNVIKTEEVSEIEEVVADMREECSAFGEIEEVYADTVWEKLVRQIGTPVVVIFKTVNDANNAQRGISGRKYKGRVVITMLEDD</sequence>
<dbReference type="CDD" id="cd00590">
    <property type="entry name" value="RRM_SF"/>
    <property type="match status" value="1"/>
</dbReference>
<evidence type="ECO:0000259" key="5">
    <source>
        <dbReference type="PROSITE" id="PS50102"/>
    </source>
</evidence>
<dbReference type="InterPro" id="IPR035979">
    <property type="entry name" value="RBD_domain_sf"/>
</dbReference>
<evidence type="ECO:0000256" key="2">
    <source>
        <dbReference type="ARBA" id="ARBA00022884"/>
    </source>
</evidence>
<keyword evidence="3" id="KW-0508">mRNA splicing</keyword>
<keyword evidence="2 4" id="KW-0694">RNA-binding</keyword>
<gene>
    <name evidence="6" type="ORF">TRFO_01678</name>
</gene>
<dbReference type="RefSeq" id="XP_068354237.1">
    <property type="nucleotide sequence ID" value="XM_068490246.1"/>
</dbReference>
<dbReference type="VEuPathDB" id="TrichDB:TRFO_01678"/>
<keyword evidence="1" id="KW-0507">mRNA processing</keyword>
<dbReference type="SUPFAM" id="SSF54928">
    <property type="entry name" value="RNA-binding domain, RBD"/>
    <property type="match status" value="2"/>
</dbReference>
<comment type="caution">
    <text evidence="6">The sequence shown here is derived from an EMBL/GenBank/DDBJ whole genome shotgun (WGS) entry which is preliminary data.</text>
</comment>
<dbReference type="Pfam" id="PF00076">
    <property type="entry name" value="RRM_1"/>
    <property type="match status" value="1"/>
</dbReference>
<dbReference type="GeneID" id="94824950"/>
<accession>A0A1J4JV16</accession>
<evidence type="ECO:0000256" key="4">
    <source>
        <dbReference type="PROSITE-ProRule" id="PRU00176"/>
    </source>
</evidence>
<dbReference type="GO" id="GO:0008380">
    <property type="term" value="P:RNA splicing"/>
    <property type="evidence" value="ECO:0007669"/>
    <property type="project" value="UniProtKB-KW"/>
</dbReference>
<dbReference type="InterPro" id="IPR000504">
    <property type="entry name" value="RRM_dom"/>
</dbReference>
<dbReference type="Proteomes" id="UP000179807">
    <property type="component" value="Unassembled WGS sequence"/>
</dbReference>
<dbReference type="PANTHER" id="PTHR23139">
    <property type="entry name" value="RNA-BINDING PROTEIN"/>
    <property type="match status" value="1"/>
</dbReference>
<keyword evidence="7" id="KW-1185">Reference proteome</keyword>
<organism evidence="6 7">
    <name type="scientific">Tritrichomonas foetus</name>
    <dbReference type="NCBI Taxonomy" id="1144522"/>
    <lineage>
        <taxon>Eukaryota</taxon>
        <taxon>Metamonada</taxon>
        <taxon>Parabasalia</taxon>
        <taxon>Tritrichomonadida</taxon>
        <taxon>Tritrichomonadidae</taxon>
        <taxon>Tritrichomonas</taxon>
    </lineage>
</organism>
<evidence type="ECO:0000256" key="3">
    <source>
        <dbReference type="ARBA" id="ARBA00023187"/>
    </source>
</evidence>
<name>A0A1J4JV16_9EUKA</name>
<dbReference type="OrthoDB" id="10266058at2759"/>
<dbReference type="PROSITE" id="PS50102">
    <property type="entry name" value="RRM"/>
    <property type="match status" value="1"/>
</dbReference>
<dbReference type="EMBL" id="MLAK01000926">
    <property type="protein sequence ID" value="OHT01101.1"/>
    <property type="molecule type" value="Genomic_DNA"/>
</dbReference>
<dbReference type="GO" id="GO:0006397">
    <property type="term" value="P:mRNA processing"/>
    <property type="evidence" value="ECO:0007669"/>
    <property type="project" value="UniProtKB-KW"/>
</dbReference>
<dbReference type="GO" id="GO:0003723">
    <property type="term" value="F:RNA binding"/>
    <property type="evidence" value="ECO:0007669"/>
    <property type="project" value="UniProtKB-UniRule"/>
</dbReference>